<dbReference type="Proteomes" id="UP000015104">
    <property type="component" value="Unassembled WGS sequence"/>
</dbReference>
<reference evidence="3" key="1">
    <citation type="submission" date="2011-08" db="EMBL/GenBank/DDBJ databases">
        <authorList>
            <person name="Rombauts S."/>
        </authorList>
    </citation>
    <scope>NUCLEOTIDE SEQUENCE</scope>
    <source>
        <strain evidence="3">London</strain>
    </source>
</reference>
<accession>T1JY31</accession>
<name>T1JY31_TETUR</name>
<dbReference type="AlphaFoldDB" id="T1JY31"/>
<reference evidence="2" key="2">
    <citation type="submission" date="2015-06" db="UniProtKB">
        <authorList>
            <consortium name="EnsemblMetazoa"/>
        </authorList>
    </citation>
    <scope>IDENTIFICATION</scope>
</reference>
<evidence type="ECO:0000313" key="3">
    <source>
        <dbReference type="Proteomes" id="UP000015104"/>
    </source>
</evidence>
<organism evidence="2 3">
    <name type="scientific">Tetranychus urticae</name>
    <name type="common">Two-spotted spider mite</name>
    <dbReference type="NCBI Taxonomy" id="32264"/>
    <lineage>
        <taxon>Eukaryota</taxon>
        <taxon>Metazoa</taxon>
        <taxon>Ecdysozoa</taxon>
        <taxon>Arthropoda</taxon>
        <taxon>Chelicerata</taxon>
        <taxon>Arachnida</taxon>
        <taxon>Acari</taxon>
        <taxon>Acariformes</taxon>
        <taxon>Trombidiformes</taxon>
        <taxon>Prostigmata</taxon>
        <taxon>Eleutherengona</taxon>
        <taxon>Raphignathae</taxon>
        <taxon>Tetranychoidea</taxon>
        <taxon>Tetranychidae</taxon>
        <taxon>Tetranychus</taxon>
    </lineage>
</organism>
<protein>
    <submittedName>
        <fullName evidence="2">Uncharacterized protein</fullName>
    </submittedName>
</protein>
<feature type="region of interest" description="Disordered" evidence="1">
    <location>
        <begin position="196"/>
        <end position="224"/>
    </location>
</feature>
<dbReference type="EnsemblMetazoa" id="tetur02g14150.1">
    <property type="protein sequence ID" value="tetur02g14150.1"/>
    <property type="gene ID" value="tetur02g14150"/>
</dbReference>
<dbReference type="EMBL" id="CAEY01000840">
    <property type="status" value="NOT_ANNOTATED_CDS"/>
    <property type="molecule type" value="Genomic_DNA"/>
</dbReference>
<proteinExistence type="predicted"/>
<evidence type="ECO:0000313" key="2">
    <source>
        <dbReference type="EnsemblMetazoa" id="tetur02g14150.1"/>
    </source>
</evidence>
<dbReference type="HOGENOM" id="CLU_1236450_0_0_1"/>
<keyword evidence="3" id="KW-1185">Reference proteome</keyword>
<evidence type="ECO:0000256" key="1">
    <source>
        <dbReference type="SAM" id="MobiDB-lite"/>
    </source>
</evidence>
<sequence>MNIGSAIDLVDLPLIIPHTSVNINATLTDSNAGNKYFIQESISASDASIKGGIVISGEKDSYNIYYNTDSDFNKERLVIHGTNCLPFTYNNKWDQTLPGLKEPVTNLILLMGPSILYRLDHSSLVWKTVEDRNIRGTLVKVRYWNTTCPFWHSIPSFDVPKLAFLNTLAHSSTYCEYFMVCCARADKIEKKLSGVPKRTKDFDDDSGIKHPSRIEFSGYDPSSS</sequence>